<sequence length="63" mass="6877">MGGKETTAEEMAKAAGVGAKQFRQRLRDAQLPWHVLGTHWTVVEGSDEHGDMQAVLARMVKAS</sequence>
<dbReference type="RefSeq" id="WP_165260519.1">
    <property type="nucleotide sequence ID" value="NZ_JAAKGT010000008.1"/>
</dbReference>
<proteinExistence type="predicted"/>
<reference evidence="1" key="1">
    <citation type="submission" date="2020-02" db="EMBL/GenBank/DDBJ databases">
        <authorList>
            <person name="Gao J."/>
            <person name="Sun J."/>
        </authorList>
    </citation>
    <scope>NUCLEOTIDE SEQUENCE</scope>
    <source>
        <strain evidence="1">602-2</strain>
    </source>
</reference>
<dbReference type="AlphaFoldDB" id="A0A6G4R047"/>
<comment type="caution">
    <text evidence="1">The sequence shown here is derived from an EMBL/GenBank/DDBJ whole genome shotgun (WGS) entry which is preliminary data.</text>
</comment>
<organism evidence="1">
    <name type="scientific">Caulobacter sp. 602-2</name>
    <dbReference type="NCBI Taxonomy" id="2710887"/>
    <lineage>
        <taxon>Bacteria</taxon>
        <taxon>Pseudomonadati</taxon>
        <taxon>Pseudomonadota</taxon>
        <taxon>Alphaproteobacteria</taxon>
        <taxon>Caulobacterales</taxon>
        <taxon>Caulobacteraceae</taxon>
        <taxon>Caulobacter</taxon>
    </lineage>
</organism>
<gene>
    <name evidence="1" type="ORF">G5B46_16700</name>
</gene>
<name>A0A6G4R047_9CAUL</name>
<protein>
    <submittedName>
        <fullName evidence="1">Uncharacterized protein</fullName>
    </submittedName>
</protein>
<accession>A0A6G4R047</accession>
<dbReference type="EMBL" id="JAAKGT010000008">
    <property type="protein sequence ID" value="NGM51250.1"/>
    <property type="molecule type" value="Genomic_DNA"/>
</dbReference>
<evidence type="ECO:0000313" key="1">
    <source>
        <dbReference type="EMBL" id="NGM51250.1"/>
    </source>
</evidence>